<dbReference type="Proteomes" id="UP000694941">
    <property type="component" value="Unplaced"/>
</dbReference>
<feature type="region of interest" description="Disordered" evidence="1">
    <location>
        <begin position="184"/>
        <end position="205"/>
    </location>
</feature>
<feature type="chain" id="PRO_5046334832" evidence="2">
    <location>
        <begin position="24"/>
        <end position="205"/>
    </location>
</feature>
<evidence type="ECO:0000313" key="5">
    <source>
        <dbReference type="RefSeq" id="XP_013783394.1"/>
    </source>
</evidence>
<dbReference type="PANTHER" id="PTHR21050">
    <property type="entry name" value="MIDKINE AND PLEIOTROPHIN 1, ISOFORM A-RELATED"/>
    <property type="match status" value="1"/>
</dbReference>
<sequence length="205" mass="23447">MEKRILFWFLTAFVGIMVSSITSEELSEDSAEEVVYRVPRSPRSGRYSGTCKYRKSPWEDCNVATNTQQRTLTLKRGDPSCEQTKIVTRNCKKVCRYQKGEWSACDTAANTRTRLDTLKPGSDTSCEQTRVITKKCLKQCRYDRSAEWSECDPVTNQKTKIKSLIQGDPKLCEATETVTKICGRGGRRKNRGRKRGGRDESEDYE</sequence>
<protein>
    <submittedName>
        <fullName evidence="5">Uncharacterized protein LOC106467578</fullName>
    </submittedName>
</protein>
<dbReference type="Pfam" id="PF01091">
    <property type="entry name" value="PTN_MK_C"/>
    <property type="match status" value="1"/>
</dbReference>
<gene>
    <name evidence="5" type="primary">LOC106467578</name>
</gene>
<feature type="domain" description="Pleiotrophin/Midkine C-terminal" evidence="3">
    <location>
        <begin position="93"/>
        <end position="138"/>
    </location>
</feature>
<proteinExistence type="predicted"/>
<evidence type="ECO:0000256" key="2">
    <source>
        <dbReference type="SAM" id="SignalP"/>
    </source>
</evidence>
<dbReference type="InterPro" id="IPR038130">
    <property type="entry name" value="PTN/MK_C_dom_sf"/>
</dbReference>
<dbReference type="InterPro" id="IPR020090">
    <property type="entry name" value="PTN/MK_C_dom"/>
</dbReference>
<name>A0ABM1BJT1_LIMPO</name>
<reference evidence="5" key="1">
    <citation type="submission" date="2025-08" db="UniProtKB">
        <authorList>
            <consortium name="RefSeq"/>
        </authorList>
    </citation>
    <scope>IDENTIFICATION</scope>
    <source>
        <tissue evidence="5">Muscle</tissue>
    </source>
</reference>
<accession>A0ABM1BJT1</accession>
<dbReference type="RefSeq" id="XP_013783394.1">
    <property type="nucleotide sequence ID" value="XM_013927940.2"/>
</dbReference>
<feature type="signal peptide" evidence="2">
    <location>
        <begin position="1"/>
        <end position="23"/>
    </location>
</feature>
<dbReference type="GeneID" id="106467578"/>
<keyword evidence="2" id="KW-0732">Signal</keyword>
<keyword evidence="4" id="KW-1185">Reference proteome</keyword>
<dbReference type="Gene3D" id="2.30.90.10">
    <property type="entry name" value="Heparin-binding Growth Factor, Midkine, Chain A- C-terminal Domain"/>
    <property type="match status" value="3"/>
</dbReference>
<dbReference type="PANTHER" id="PTHR21050:SF1">
    <property type="entry name" value="MIDKINE AND PLEIOTROPHIN 1, ISOFORM A-RELATED"/>
    <property type="match status" value="1"/>
</dbReference>
<evidence type="ECO:0000256" key="1">
    <source>
        <dbReference type="SAM" id="MobiDB-lite"/>
    </source>
</evidence>
<evidence type="ECO:0000313" key="4">
    <source>
        <dbReference type="Proteomes" id="UP000694941"/>
    </source>
</evidence>
<organism evidence="4 5">
    <name type="scientific">Limulus polyphemus</name>
    <name type="common">Atlantic horseshoe crab</name>
    <dbReference type="NCBI Taxonomy" id="6850"/>
    <lineage>
        <taxon>Eukaryota</taxon>
        <taxon>Metazoa</taxon>
        <taxon>Ecdysozoa</taxon>
        <taxon>Arthropoda</taxon>
        <taxon>Chelicerata</taxon>
        <taxon>Merostomata</taxon>
        <taxon>Xiphosura</taxon>
        <taxon>Limulidae</taxon>
        <taxon>Limulus</taxon>
    </lineage>
</organism>
<feature type="compositionally biased region" description="Basic residues" evidence="1">
    <location>
        <begin position="185"/>
        <end position="196"/>
    </location>
</feature>
<evidence type="ECO:0000259" key="3">
    <source>
        <dbReference type="Pfam" id="PF01091"/>
    </source>
</evidence>